<dbReference type="InterPro" id="IPR041414">
    <property type="entry name" value="Raco-like_middle"/>
</dbReference>
<protein>
    <submittedName>
        <fullName evidence="2">Ferredoxin (4Fe-4S iron-sulfur cluster binding protein)</fullName>
    </submittedName>
</protein>
<gene>
    <name evidence="2" type="ORF">SBA1_1460007</name>
</gene>
<evidence type="ECO:0000259" key="1">
    <source>
        <dbReference type="PROSITE" id="PS51085"/>
    </source>
</evidence>
<dbReference type="InterPro" id="IPR043129">
    <property type="entry name" value="ATPase_NBD"/>
</dbReference>
<dbReference type="InterPro" id="IPR042259">
    <property type="entry name" value="Raco-like_middle_sf"/>
</dbReference>
<dbReference type="Pfam" id="PF17651">
    <property type="entry name" value="Raco_middle"/>
    <property type="match status" value="1"/>
</dbReference>
<dbReference type="Gene3D" id="3.10.20.880">
    <property type="match status" value="1"/>
</dbReference>
<evidence type="ECO:0000313" key="3">
    <source>
        <dbReference type="Proteomes" id="UP000238701"/>
    </source>
</evidence>
<dbReference type="AlphaFoldDB" id="A0A2U3K8B1"/>
<feature type="domain" description="2Fe-2S ferredoxin-type" evidence="1">
    <location>
        <begin position="7"/>
        <end position="99"/>
    </location>
</feature>
<organism evidence="2 3">
    <name type="scientific">Candidatus Sulfotelmatobacter kueseliae</name>
    <dbReference type="NCBI Taxonomy" id="2042962"/>
    <lineage>
        <taxon>Bacteria</taxon>
        <taxon>Pseudomonadati</taxon>
        <taxon>Acidobacteriota</taxon>
        <taxon>Terriglobia</taxon>
        <taxon>Terriglobales</taxon>
        <taxon>Candidatus Korobacteraceae</taxon>
        <taxon>Candidatus Sulfotelmatobacter</taxon>
    </lineage>
</organism>
<accession>A0A2U3K8B1</accession>
<dbReference type="SUPFAM" id="SSF53067">
    <property type="entry name" value="Actin-like ATPase domain"/>
    <property type="match status" value="1"/>
</dbReference>
<dbReference type="Pfam" id="PF14574">
    <property type="entry name" value="RACo_C_ter"/>
    <property type="match status" value="1"/>
</dbReference>
<sequence length="606" mass="64100">MADETIFKVDLQPVGRRAQVAAGTTLLAAARSVGVELQSICGGAGTCNSCRVRLAKGVISPPTTAEKDELSAEELAAGYRLACQAVALSDVCLDIPAESLTAPQRVQVEGEDRKIVLQPLVSAVDVHIAPPSLTDLRSDLTRLRSVLPSDNGGVELPLPVLASLAEKLRRQEWSTRLVVRHTAGRRQIAGVLPPHSRMFGLAVDIGTTKLAAYLIDLESGETVGRAGAPNPQIAYGEDVISRICFANQTPEGLSLLQNKVVQTMNHLVAELCAGVGSPEQIVDAVVVGNTVMHHIFAGLPVDQLGTAPFASVVSEKLEIPAAHVGLSLSSGATVYLPPNIAGYVGADHVAMLLGIGIDQNQRTVLAIDIGTNTEISLIHHGRILSCSCASGPAFEGAHIRHGMRAAQGAIERVRIIDGKVHTHTIGGVPPVGICGSGILDAVAEMLAANGLDKRGNFRKDSPFICQSGSESGFVLAPAVTTGHGSDIVITRQDVNEIQLAKAAIRAGIEVLLQEAGLEHRCLDEIVIAGAFGSYLDVRSAIRVGMVPPLPRDRFRQVGNAAGTGARQMLLSGERRRMAEEIAQRVEYVELASHRAFSDWFASELHF</sequence>
<dbReference type="Gene3D" id="3.30.420.480">
    <property type="entry name" value="Domain of unknown function (DUF4445)"/>
    <property type="match status" value="1"/>
</dbReference>
<dbReference type="InterPro" id="IPR001041">
    <property type="entry name" value="2Fe-2S_ferredoxin-type"/>
</dbReference>
<reference evidence="3" key="1">
    <citation type="submission" date="2018-02" db="EMBL/GenBank/DDBJ databases">
        <authorList>
            <person name="Hausmann B."/>
        </authorList>
    </citation>
    <scope>NUCLEOTIDE SEQUENCE [LARGE SCALE GENOMIC DNA]</scope>
    <source>
        <strain evidence="3">Peat soil MAG SbA1</strain>
    </source>
</reference>
<dbReference type="EMBL" id="OMOD01000053">
    <property type="protein sequence ID" value="SPF35876.1"/>
    <property type="molecule type" value="Genomic_DNA"/>
</dbReference>
<dbReference type="PANTHER" id="PTHR42895">
    <property type="entry name" value="IRON-SULFUR CLUSTER-BINDING PROTEIN-RELATED"/>
    <property type="match status" value="1"/>
</dbReference>
<dbReference type="GO" id="GO:0051536">
    <property type="term" value="F:iron-sulfur cluster binding"/>
    <property type="evidence" value="ECO:0007669"/>
    <property type="project" value="InterPro"/>
</dbReference>
<dbReference type="PANTHER" id="PTHR42895:SF1">
    <property type="entry name" value="IRON-SULFUR CLUSTER PROTEIN"/>
    <property type="match status" value="1"/>
</dbReference>
<dbReference type="PROSITE" id="PS51085">
    <property type="entry name" value="2FE2S_FER_2"/>
    <property type="match status" value="1"/>
</dbReference>
<dbReference type="InterPro" id="IPR012675">
    <property type="entry name" value="Beta-grasp_dom_sf"/>
</dbReference>
<evidence type="ECO:0000313" key="2">
    <source>
        <dbReference type="EMBL" id="SPF35876.1"/>
    </source>
</evidence>
<dbReference type="InterPro" id="IPR027980">
    <property type="entry name" value="RACo_C"/>
</dbReference>
<proteinExistence type="predicted"/>
<name>A0A2U3K8B1_9BACT</name>
<dbReference type="Proteomes" id="UP000238701">
    <property type="component" value="Unassembled WGS sequence"/>
</dbReference>
<dbReference type="SUPFAM" id="SSF54292">
    <property type="entry name" value="2Fe-2S ferredoxin-like"/>
    <property type="match status" value="1"/>
</dbReference>
<dbReference type="CDD" id="cd00207">
    <property type="entry name" value="fer2"/>
    <property type="match status" value="1"/>
</dbReference>
<dbReference type="Pfam" id="PF17650">
    <property type="entry name" value="RACo_linker"/>
    <property type="match status" value="1"/>
</dbReference>
<dbReference type="InterPro" id="IPR040506">
    <property type="entry name" value="RACo_linker"/>
</dbReference>
<dbReference type="InterPro" id="IPR052911">
    <property type="entry name" value="Corrinoid_activation_enz"/>
</dbReference>
<dbReference type="InterPro" id="IPR036010">
    <property type="entry name" value="2Fe-2S_ferredoxin-like_sf"/>
</dbReference>
<dbReference type="Pfam" id="PF00111">
    <property type="entry name" value="Fer2"/>
    <property type="match status" value="1"/>
</dbReference>
<dbReference type="OrthoDB" id="9810588at2"/>
<dbReference type="Gene3D" id="3.10.20.30">
    <property type="match status" value="1"/>
</dbReference>